<feature type="compositionally biased region" description="Polar residues" evidence="1">
    <location>
        <begin position="154"/>
        <end position="174"/>
    </location>
</feature>
<protein>
    <submittedName>
        <fullName evidence="2">Uncharacterized protein</fullName>
    </submittedName>
</protein>
<feature type="region of interest" description="Disordered" evidence="1">
    <location>
        <begin position="1"/>
        <end position="64"/>
    </location>
</feature>
<comment type="caution">
    <text evidence="2">The sequence shown here is derived from an EMBL/GenBank/DDBJ whole genome shotgun (WGS) entry which is preliminary data.</text>
</comment>
<feature type="compositionally biased region" description="Basic and acidic residues" evidence="1">
    <location>
        <begin position="140"/>
        <end position="153"/>
    </location>
</feature>
<feature type="region of interest" description="Disordered" evidence="1">
    <location>
        <begin position="101"/>
        <end position="201"/>
    </location>
</feature>
<gene>
    <name evidence="2" type="ORF">O181_131100</name>
</gene>
<feature type="compositionally biased region" description="Basic and acidic residues" evidence="1">
    <location>
        <begin position="53"/>
        <end position="62"/>
    </location>
</feature>
<feature type="compositionally biased region" description="Polar residues" evidence="1">
    <location>
        <begin position="38"/>
        <end position="51"/>
    </location>
</feature>
<reference evidence="2" key="1">
    <citation type="submission" date="2021-03" db="EMBL/GenBank/DDBJ databases">
        <title>Draft genome sequence of rust myrtle Austropuccinia psidii MF-1, a brazilian biotype.</title>
        <authorList>
            <person name="Quecine M.C."/>
            <person name="Pachon D.M.R."/>
            <person name="Bonatelli M.L."/>
            <person name="Correr F.H."/>
            <person name="Franceschini L.M."/>
            <person name="Leite T.F."/>
            <person name="Margarido G.R.A."/>
            <person name="Almeida C.A."/>
            <person name="Ferrarezi J.A."/>
            <person name="Labate C.A."/>
        </authorList>
    </citation>
    <scope>NUCLEOTIDE SEQUENCE</scope>
    <source>
        <strain evidence="2">MF-1</strain>
    </source>
</reference>
<evidence type="ECO:0000256" key="1">
    <source>
        <dbReference type="SAM" id="MobiDB-lite"/>
    </source>
</evidence>
<name>A0A9Q3L4U3_9BASI</name>
<accession>A0A9Q3L4U3</accession>
<proteinExistence type="predicted"/>
<feature type="compositionally biased region" description="Polar residues" evidence="1">
    <location>
        <begin position="1"/>
        <end position="15"/>
    </location>
</feature>
<dbReference type="EMBL" id="AVOT02142840">
    <property type="protein sequence ID" value="MBW0591385.1"/>
    <property type="molecule type" value="Genomic_DNA"/>
</dbReference>
<dbReference type="AlphaFoldDB" id="A0A9Q3L4U3"/>
<feature type="non-terminal residue" evidence="2">
    <location>
        <position position="1"/>
    </location>
</feature>
<evidence type="ECO:0000313" key="3">
    <source>
        <dbReference type="Proteomes" id="UP000765509"/>
    </source>
</evidence>
<keyword evidence="3" id="KW-1185">Reference proteome</keyword>
<dbReference type="Proteomes" id="UP000765509">
    <property type="component" value="Unassembled WGS sequence"/>
</dbReference>
<sequence length="201" mass="22534">STPEISSKANPQSKCPSEFLLNPGWHPVASQDPFGQSKHPTLNIPSGSQVHVGNEKQVDGRQQKRPLKYFTWSGMLEANPGLTLHQSDEIYASSPLVHKKKVTGCHHPDASKPRTGHAGSSREKIVDDEDQNMSPTQSERNYEPRRDNFKVHEQATQSNSELTHLQIPLSQSILDPSKMRQQRNKAHQAHNVAKRASQKEQ</sequence>
<organism evidence="2 3">
    <name type="scientific">Austropuccinia psidii MF-1</name>
    <dbReference type="NCBI Taxonomy" id="1389203"/>
    <lineage>
        <taxon>Eukaryota</taxon>
        <taxon>Fungi</taxon>
        <taxon>Dikarya</taxon>
        <taxon>Basidiomycota</taxon>
        <taxon>Pucciniomycotina</taxon>
        <taxon>Pucciniomycetes</taxon>
        <taxon>Pucciniales</taxon>
        <taxon>Sphaerophragmiaceae</taxon>
        <taxon>Austropuccinia</taxon>
    </lineage>
</organism>
<evidence type="ECO:0000313" key="2">
    <source>
        <dbReference type="EMBL" id="MBW0591385.1"/>
    </source>
</evidence>